<name>A0A1I1GYU8_9LACO</name>
<reference evidence="4 5" key="1">
    <citation type="submission" date="2016-10" db="EMBL/GenBank/DDBJ databases">
        <authorList>
            <person name="de Groot N.N."/>
        </authorList>
    </citation>
    <scope>NUCLEOTIDE SEQUENCE [LARGE SCALE GENOMIC DNA]</scope>
    <source>
        <strain evidence="4 5">DSM 19113</strain>
    </source>
</reference>
<dbReference type="Pfam" id="PF06026">
    <property type="entry name" value="Rib_5-P_isom_A"/>
    <property type="match status" value="1"/>
</dbReference>
<evidence type="ECO:0000313" key="4">
    <source>
        <dbReference type="EMBL" id="SFC14120.1"/>
    </source>
</evidence>
<protein>
    <recommendedName>
        <fullName evidence="3">Ribose-5-phosphate isomerase A</fullName>
        <ecNumber evidence="3">5.3.1.6</ecNumber>
    </recommendedName>
    <alternativeName>
        <fullName evidence="3">Phosphoriboisomerase A</fullName>
        <shortName evidence="3">PRI</shortName>
    </alternativeName>
</protein>
<proteinExistence type="inferred from homology"/>
<dbReference type="EMBL" id="FOLI01000006">
    <property type="protein sequence ID" value="SFC14120.1"/>
    <property type="molecule type" value="Genomic_DNA"/>
</dbReference>
<dbReference type="Proteomes" id="UP000199376">
    <property type="component" value="Unassembled WGS sequence"/>
</dbReference>
<dbReference type="CDD" id="cd01398">
    <property type="entry name" value="RPI_A"/>
    <property type="match status" value="1"/>
</dbReference>
<keyword evidence="5" id="KW-1185">Reference proteome</keyword>
<dbReference type="GO" id="GO:0004751">
    <property type="term" value="F:ribose-5-phosphate isomerase activity"/>
    <property type="evidence" value="ECO:0007669"/>
    <property type="project" value="UniProtKB-UniRule"/>
</dbReference>
<gene>
    <name evidence="3" type="primary">rpiA</name>
    <name evidence="4" type="ORF">SAMN05660453_1158</name>
</gene>
<feature type="active site" description="Proton acceptor" evidence="3">
    <location>
        <position position="104"/>
    </location>
</feature>
<sequence>MNDHKVKAAQMAVELIPNQAIVGLGSGSTASIFIDLLAKKAHEESMDITCVATSGQTQQLALGFGLKVVDIDAVDRIDVTVDGADEVDPYLNGIKGGGAALLFEKIVAVNSQKNIWVVDSSKKHPRLGSFKLPVEVVKFGVHHVYNYLKQRDLKPVYRQQEDGNYLTTDSGNYIIDIDISRVDDLPKLADELKSLTGVVEHGLFIDVCDVLLDGNTGESIYRKDL</sequence>
<dbReference type="SUPFAM" id="SSF75445">
    <property type="entry name" value="D-ribose-5-phosphate isomerase (RpiA), lid domain"/>
    <property type="match status" value="1"/>
</dbReference>
<dbReference type="NCBIfam" id="TIGR00021">
    <property type="entry name" value="rpiA"/>
    <property type="match status" value="1"/>
</dbReference>
<evidence type="ECO:0000256" key="1">
    <source>
        <dbReference type="ARBA" id="ARBA00001713"/>
    </source>
</evidence>
<evidence type="ECO:0000256" key="3">
    <source>
        <dbReference type="HAMAP-Rule" id="MF_00170"/>
    </source>
</evidence>
<dbReference type="SUPFAM" id="SSF100950">
    <property type="entry name" value="NagB/RpiA/CoA transferase-like"/>
    <property type="match status" value="1"/>
</dbReference>
<dbReference type="UniPathway" id="UPA00115">
    <property type="reaction ID" value="UER00412"/>
</dbReference>
<dbReference type="AlphaFoldDB" id="A0A1I1GYU8"/>
<dbReference type="Gene3D" id="3.40.50.1360">
    <property type="match status" value="1"/>
</dbReference>
<dbReference type="PANTHER" id="PTHR11934:SF0">
    <property type="entry name" value="RIBOSE-5-PHOSPHATE ISOMERASE"/>
    <property type="match status" value="1"/>
</dbReference>
<feature type="binding site" evidence="3">
    <location>
        <begin position="82"/>
        <end position="85"/>
    </location>
    <ligand>
        <name>substrate</name>
    </ligand>
</feature>
<dbReference type="Gene3D" id="3.30.70.260">
    <property type="match status" value="1"/>
</dbReference>
<dbReference type="EC" id="5.3.1.6" evidence="3"/>
<dbReference type="OrthoDB" id="5870696at2"/>
<dbReference type="HAMAP" id="MF_00170">
    <property type="entry name" value="Rib_5P_isom_A"/>
    <property type="match status" value="1"/>
</dbReference>
<dbReference type="GO" id="GO:0009052">
    <property type="term" value="P:pentose-phosphate shunt, non-oxidative branch"/>
    <property type="evidence" value="ECO:0007669"/>
    <property type="project" value="UniProtKB-UniRule"/>
</dbReference>
<keyword evidence="2 3" id="KW-0413">Isomerase</keyword>
<comment type="function">
    <text evidence="3">Catalyzes the reversible conversion of ribose-5-phosphate to ribulose 5-phosphate.</text>
</comment>
<dbReference type="RefSeq" id="WP_091502920.1">
    <property type="nucleotide sequence ID" value="NZ_FOLI01000006.1"/>
</dbReference>
<feature type="binding site" evidence="3">
    <location>
        <begin position="95"/>
        <end position="98"/>
    </location>
    <ligand>
        <name>substrate</name>
    </ligand>
</feature>
<accession>A0A1I1GYU8</accession>
<comment type="similarity">
    <text evidence="3">Belongs to the ribose 5-phosphate isomerase family.</text>
</comment>
<dbReference type="NCBIfam" id="NF001924">
    <property type="entry name" value="PRK00702.1"/>
    <property type="match status" value="1"/>
</dbReference>
<feature type="binding site" evidence="3">
    <location>
        <begin position="26"/>
        <end position="29"/>
    </location>
    <ligand>
        <name>substrate</name>
    </ligand>
</feature>
<dbReference type="GO" id="GO:0006014">
    <property type="term" value="P:D-ribose metabolic process"/>
    <property type="evidence" value="ECO:0007669"/>
    <property type="project" value="TreeGrafter"/>
</dbReference>
<dbReference type="PANTHER" id="PTHR11934">
    <property type="entry name" value="RIBOSE-5-PHOSPHATE ISOMERASE"/>
    <property type="match status" value="1"/>
</dbReference>
<evidence type="ECO:0000313" key="5">
    <source>
        <dbReference type="Proteomes" id="UP000199376"/>
    </source>
</evidence>
<feature type="binding site" evidence="3">
    <location>
        <position position="122"/>
    </location>
    <ligand>
        <name>substrate</name>
    </ligand>
</feature>
<dbReference type="InterPro" id="IPR037171">
    <property type="entry name" value="NagB/RpiA_transferase-like"/>
</dbReference>
<dbReference type="STRING" id="283737.SAMN05660453_1158"/>
<evidence type="ECO:0000256" key="2">
    <source>
        <dbReference type="ARBA" id="ARBA00023235"/>
    </source>
</evidence>
<comment type="pathway">
    <text evidence="3">Carbohydrate degradation; pentose phosphate pathway; D-ribose 5-phosphate from D-ribulose 5-phosphate (non-oxidative stage): step 1/1.</text>
</comment>
<dbReference type="FunFam" id="3.40.50.1360:FF:000001">
    <property type="entry name" value="Ribose-5-phosphate isomerase A"/>
    <property type="match status" value="1"/>
</dbReference>
<comment type="subunit">
    <text evidence="3">Homodimer.</text>
</comment>
<dbReference type="InterPro" id="IPR004788">
    <property type="entry name" value="Ribose5P_isomerase_type_A"/>
</dbReference>
<organism evidence="4 5">
    <name type="scientific">Fructobacillus durionis</name>
    <dbReference type="NCBI Taxonomy" id="283737"/>
    <lineage>
        <taxon>Bacteria</taxon>
        <taxon>Bacillati</taxon>
        <taxon>Bacillota</taxon>
        <taxon>Bacilli</taxon>
        <taxon>Lactobacillales</taxon>
        <taxon>Lactobacillaceae</taxon>
        <taxon>Fructobacillus</taxon>
    </lineage>
</organism>
<comment type="catalytic activity">
    <reaction evidence="1 3">
        <text>aldehydo-D-ribose 5-phosphate = D-ribulose 5-phosphate</text>
        <dbReference type="Rhea" id="RHEA:14657"/>
        <dbReference type="ChEBI" id="CHEBI:58121"/>
        <dbReference type="ChEBI" id="CHEBI:58273"/>
        <dbReference type="EC" id="5.3.1.6"/>
    </reaction>
</comment>
<dbReference type="InterPro" id="IPR020672">
    <property type="entry name" value="Ribose5P_isomerase_typA_subgr"/>
</dbReference>
<dbReference type="GO" id="GO:0005829">
    <property type="term" value="C:cytosol"/>
    <property type="evidence" value="ECO:0007669"/>
    <property type="project" value="TreeGrafter"/>
</dbReference>